<dbReference type="SUPFAM" id="SSF56349">
    <property type="entry name" value="DNA breaking-rejoining enzymes"/>
    <property type="match status" value="1"/>
</dbReference>
<comment type="function">
    <text evidence="9">Site-specific tyrosine recombinase, which acts by catalyzing the cutting and rejoining of the recombining DNA molecules. The XerC-XerD complex is essential to convert dimers of the bacterial chromosome into monomers to permit their segregation at cell division. It also contributes to the segregational stability of plasmids.</text>
</comment>
<dbReference type="Proteomes" id="UP000573729">
    <property type="component" value="Unassembled WGS sequence"/>
</dbReference>
<dbReference type="InterPro" id="IPR013762">
    <property type="entry name" value="Integrase-like_cat_sf"/>
</dbReference>
<organism evidence="12 13">
    <name type="scientific">Microbacterium marinum</name>
    <dbReference type="NCBI Taxonomy" id="421115"/>
    <lineage>
        <taxon>Bacteria</taxon>
        <taxon>Bacillati</taxon>
        <taxon>Actinomycetota</taxon>
        <taxon>Actinomycetes</taxon>
        <taxon>Micrococcales</taxon>
        <taxon>Microbacteriaceae</taxon>
        <taxon>Microbacterium</taxon>
    </lineage>
</organism>
<sequence length="298" mass="31653">MQISAAATAYTDHLSQVRRLSPATVRAYRADLNDLIAMTGDVPLEVIDIDALRDWQWVATQNGIARSTLARRTATVRGFFAWALEHGVVSSDPTVRLISPKRGRTLPTVASAATLSHTLDDMRRTADAGESVALRDAAVLEVLYGGALRVSEVCGLDLASLDSSGGTVRVLGKGSKERVVPLGAPARAAVDAYLVRGRPSLVADESEAALFLGARGGRLNPRTVYELTRRTLAPVVGASNVGPHSLRHSAATHLLDGGADLRAVQEMLGHASLGTTQIYTHVSTERLAAAYRLAHPRA</sequence>
<dbReference type="CDD" id="cd00798">
    <property type="entry name" value="INT_XerDC_C"/>
    <property type="match status" value="1"/>
</dbReference>
<evidence type="ECO:0000256" key="8">
    <source>
        <dbReference type="ARBA" id="ARBA00023306"/>
    </source>
</evidence>
<evidence type="ECO:0000256" key="5">
    <source>
        <dbReference type="ARBA" id="ARBA00022908"/>
    </source>
</evidence>
<keyword evidence="13" id="KW-1185">Reference proteome</keyword>
<feature type="active site" evidence="9">
    <location>
        <position position="244"/>
    </location>
</feature>
<keyword evidence="3 9" id="KW-0132">Cell division</keyword>
<dbReference type="Gene3D" id="1.10.443.10">
    <property type="entry name" value="Intergrase catalytic core"/>
    <property type="match status" value="1"/>
</dbReference>
<feature type="domain" description="Core-binding (CB)" evidence="11">
    <location>
        <begin position="1"/>
        <end position="84"/>
    </location>
</feature>
<feature type="active site" evidence="9">
    <location>
        <position position="149"/>
    </location>
</feature>
<evidence type="ECO:0000256" key="4">
    <source>
        <dbReference type="ARBA" id="ARBA00022829"/>
    </source>
</evidence>
<dbReference type="Pfam" id="PF00589">
    <property type="entry name" value="Phage_integrase"/>
    <property type="match status" value="1"/>
</dbReference>
<proteinExistence type="inferred from homology"/>
<evidence type="ECO:0000259" key="10">
    <source>
        <dbReference type="PROSITE" id="PS51898"/>
    </source>
</evidence>
<dbReference type="GO" id="GO:0006313">
    <property type="term" value="P:DNA transposition"/>
    <property type="evidence" value="ECO:0007669"/>
    <property type="project" value="UniProtKB-UniRule"/>
</dbReference>
<evidence type="ECO:0000313" key="13">
    <source>
        <dbReference type="Proteomes" id="UP000573729"/>
    </source>
</evidence>
<feature type="active site" evidence="9">
    <location>
        <position position="270"/>
    </location>
</feature>
<keyword evidence="7 9" id="KW-0233">DNA recombination</keyword>
<feature type="active site" evidence="9">
    <location>
        <position position="247"/>
    </location>
</feature>
<dbReference type="PANTHER" id="PTHR30349">
    <property type="entry name" value="PHAGE INTEGRASE-RELATED"/>
    <property type="match status" value="1"/>
</dbReference>
<comment type="subcellular location">
    <subcellularLocation>
        <location evidence="1 9">Cytoplasm</location>
    </subcellularLocation>
</comment>
<evidence type="ECO:0000313" key="12">
    <source>
        <dbReference type="EMBL" id="MBB4667199.1"/>
    </source>
</evidence>
<dbReference type="Pfam" id="PF02899">
    <property type="entry name" value="Phage_int_SAM_1"/>
    <property type="match status" value="1"/>
</dbReference>
<keyword evidence="2 9" id="KW-0963">Cytoplasm</keyword>
<dbReference type="Gene3D" id="1.10.150.130">
    <property type="match status" value="1"/>
</dbReference>
<name>A0A7W7BQX3_9MICO</name>
<evidence type="ECO:0000256" key="2">
    <source>
        <dbReference type="ARBA" id="ARBA00022490"/>
    </source>
</evidence>
<keyword evidence="6 9" id="KW-0238">DNA-binding</keyword>
<dbReference type="InterPro" id="IPR002104">
    <property type="entry name" value="Integrase_catalytic"/>
</dbReference>
<evidence type="ECO:0000256" key="1">
    <source>
        <dbReference type="ARBA" id="ARBA00004496"/>
    </source>
</evidence>
<dbReference type="GO" id="GO:0005737">
    <property type="term" value="C:cytoplasm"/>
    <property type="evidence" value="ECO:0007669"/>
    <property type="project" value="UniProtKB-SubCell"/>
</dbReference>
<dbReference type="InterPro" id="IPR011010">
    <property type="entry name" value="DNA_brk_join_enz"/>
</dbReference>
<comment type="caution">
    <text evidence="12">The sequence shown here is derived from an EMBL/GenBank/DDBJ whole genome shotgun (WGS) entry which is preliminary data.</text>
</comment>
<dbReference type="InterPro" id="IPR050090">
    <property type="entry name" value="Tyrosine_recombinase_XerCD"/>
</dbReference>
<comment type="similarity">
    <text evidence="9">Belongs to the 'phage' integrase family. XerC subfamily.</text>
</comment>
<gene>
    <name evidence="9" type="primary">xerC</name>
    <name evidence="12" type="ORF">BKA24_001908</name>
</gene>
<dbReference type="AlphaFoldDB" id="A0A7W7BQX3"/>
<keyword evidence="4 9" id="KW-0159">Chromosome partition</keyword>
<dbReference type="GO" id="GO:0003677">
    <property type="term" value="F:DNA binding"/>
    <property type="evidence" value="ECO:0007669"/>
    <property type="project" value="UniProtKB-UniRule"/>
</dbReference>
<dbReference type="GO" id="GO:0051301">
    <property type="term" value="P:cell division"/>
    <property type="evidence" value="ECO:0007669"/>
    <property type="project" value="UniProtKB-KW"/>
</dbReference>
<accession>A0A7W7BQX3</accession>
<dbReference type="GO" id="GO:0007059">
    <property type="term" value="P:chromosome segregation"/>
    <property type="evidence" value="ECO:0007669"/>
    <property type="project" value="UniProtKB-UniRule"/>
</dbReference>
<dbReference type="InterPro" id="IPR023009">
    <property type="entry name" value="Tyrosine_recombinase_XerC/XerD"/>
</dbReference>
<dbReference type="InterPro" id="IPR044068">
    <property type="entry name" value="CB"/>
</dbReference>
<dbReference type="HAMAP" id="MF_01808">
    <property type="entry name" value="Recomb_XerC_XerD"/>
    <property type="match status" value="1"/>
</dbReference>
<reference evidence="12 13" key="1">
    <citation type="submission" date="2020-08" db="EMBL/GenBank/DDBJ databases">
        <title>Sequencing the genomes of 1000 actinobacteria strains.</title>
        <authorList>
            <person name="Klenk H.-P."/>
        </authorList>
    </citation>
    <scope>NUCLEOTIDE SEQUENCE [LARGE SCALE GENOMIC DNA]</scope>
    <source>
        <strain evidence="12 13">DSM 24947</strain>
    </source>
</reference>
<evidence type="ECO:0000256" key="7">
    <source>
        <dbReference type="ARBA" id="ARBA00023172"/>
    </source>
</evidence>
<dbReference type="RefSeq" id="WP_184217467.1">
    <property type="nucleotide sequence ID" value="NZ_JACHMD010000001.1"/>
</dbReference>
<evidence type="ECO:0000256" key="3">
    <source>
        <dbReference type="ARBA" id="ARBA00022618"/>
    </source>
</evidence>
<dbReference type="InterPro" id="IPR004107">
    <property type="entry name" value="Integrase_SAM-like_N"/>
</dbReference>
<keyword evidence="8 9" id="KW-0131">Cell cycle</keyword>
<comment type="subunit">
    <text evidence="9">Forms a cyclic heterotetrameric complex composed of two molecules of XerC and two molecules of XerD.</text>
</comment>
<dbReference type="PROSITE" id="PS51898">
    <property type="entry name" value="TYR_RECOMBINASE"/>
    <property type="match status" value="1"/>
</dbReference>
<feature type="domain" description="Tyr recombinase" evidence="10">
    <location>
        <begin position="105"/>
        <end position="292"/>
    </location>
</feature>
<dbReference type="PANTHER" id="PTHR30349:SF77">
    <property type="entry name" value="TYROSINE RECOMBINASE XERC"/>
    <property type="match status" value="1"/>
</dbReference>
<dbReference type="GO" id="GO:0009037">
    <property type="term" value="F:tyrosine-based site-specific recombinase activity"/>
    <property type="evidence" value="ECO:0007669"/>
    <property type="project" value="UniProtKB-UniRule"/>
</dbReference>
<keyword evidence="5 9" id="KW-0229">DNA integration</keyword>
<evidence type="ECO:0000259" key="11">
    <source>
        <dbReference type="PROSITE" id="PS51900"/>
    </source>
</evidence>
<evidence type="ECO:0000256" key="6">
    <source>
        <dbReference type="ARBA" id="ARBA00023125"/>
    </source>
</evidence>
<protein>
    <recommendedName>
        <fullName evidence="9">Tyrosine recombinase XerC</fullName>
    </recommendedName>
</protein>
<feature type="active site" evidence="9">
    <location>
        <position position="173"/>
    </location>
</feature>
<evidence type="ECO:0000256" key="9">
    <source>
        <dbReference type="HAMAP-Rule" id="MF_01808"/>
    </source>
</evidence>
<dbReference type="InterPro" id="IPR010998">
    <property type="entry name" value="Integrase_recombinase_N"/>
</dbReference>
<feature type="active site" description="O-(3'-phospho-DNA)-tyrosine intermediate" evidence="9">
    <location>
        <position position="279"/>
    </location>
</feature>
<dbReference type="PROSITE" id="PS51900">
    <property type="entry name" value="CB"/>
    <property type="match status" value="1"/>
</dbReference>
<dbReference type="EMBL" id="JACHMD010000001">
    <property type="protein sequence ID" value="MBB4667199.1"/>
    <property type="molecule type" value="Genomic_DNA"/>
</dbReference>